<dbReference type="SMART" id="SM00774">
    <property type="entry name" value="WRKY"/>
    <property type="match status" value="1"/>
</dbReference>
<evidence type="ECO:0000256" key="5">
    <source>
        <dbReference type="ARBA" id="ARBA00023242"/>
    </source>
</evidence>
<dbReference type="GO" id="GO:0005634">
    <property type="term" value="C:nucleus"/>
    <property type="evidence" value="ECO:0007669"/>
    <property type="project" value="UniProtKB-SubCell"/>
</dbReference>
<evidence type="ECO:0000256" key="3">
    <source>
        <dbReference type="ARBA" id="ARBA00023125"/>
    </source>
</evidence>
<sequence length="238" mass="26311">CRKSLPRWTIKLPATSTSETGPDGPPDDGYSWRKYGQKDILGSQHPRSYYRCTHKTDMDCRAKKQVQRAVNDSSYFEVTYIGSHCCHTAPTNIYGCTSAIPTIPNALVFGGSQSESYAGHGLLGTISGEEVDKAYDFGKDAMFSYNPDSIHMTEYYRFGSMVQQDATTAKNLIDFLPRHEKEQELGHVPLFGIMDVMDSGETESASVTSQMQTSKCGVAGETSSPMLELDIEDIIFPT</sequence>
<proteinExistence type="predicted"/>
<dbReference type="Pfam" id="PF03106">
    <property type="entry name" value="WRKY"/>
    <property type="match status" value="1"/>
</dbReference>
<feature type="region of interest" description="Disordered" evidence="6">
    <location>
        <begin position="12"/>
        <end position="31"/>
    </location>
</feature>
<dbReference type="AlphaFoldDB" id="A0AA38KUC8"/>
<reference evidence="8 9" key="1">
    <citation type="journal article" date="2021" name="Nat. Plants">
        <title>The Taxus genome provides insights into paclitaxel biosynthesis.</title>
        <authorList>
            <person name="Xiong X."/>
            <person name="Gou J."/>
            <person name="Liao Q."/>
            <person name="Li Y."/>
            <person name="Zhou Q."/>
            <person name="Bi G."/>
            <person name="Li C."/>
            <person name="Du R."/>
            <person name="Wang X."/>
            <person name="Sun T."/>
            <person name="Guo L."/>
            <person name="Liang H."/>
            <person name="Lu P."/>
            <person name="Wu Y."/>
            <person name="Zhang Z."/>
            <person name="Ro D.K."/>
            <person name="Shang Y."/>
            <person name="Huang S."/>
            <person name="Yan J."/>
        </authorList>
    </citation>
    <scope>NUCLEOTIDE SEQUENCE [LARGE SCALE GENOMIC DNA]</scope>
    <source>
        <strain evidence="8">Ta-2019</strain>
    </source>
</reference>
<name>A0AA38KUC8_TAXCH</name>
<dbReference type="Gene3D" id="2.20.25.80">
    <property type="entry name" value="WRKY domain"/>
    <property type="match status" value="1"/>
</dbReference>
<keyword evidence="4" id="KW-0804">Transcription</keyword>
<evidence type="ECO:0000256" key="4">
    <source>
        <dbReference type="ARBA" id="ARBA00023163"/>
    </source>
</evidence>
<comment type="caution">
    <text evidence="8">The sequence shown here is derived from an EMBL/GenBank/DDBJ whole genome shotgun (WGS) entry which is preliminary data.</text>
</comment>
<dbReference type="Proteomes" id="UP000824469">
    <property type="component" value="Unassembled WGS sequence"/>
</dbReference>
<gene>
    <name evidence="8" type="ORF">KI387_036722</name>
</gene>
<evidence type="ECO:0000259" key="7">
    <source>
        <dbReference type="PROSITE" id="PS50811"/>
    </source>
</evidence>
<dbReference type="PANTHER" id="PTHR32096">
    <property type="entry name" value="WRKY TRANSCRIPTION FACTOR 30-RELATED-RELATED"/>
    <property type="match status" value="1"/>
</dbReference>
<keyword evidence="2" id="KW-0805">Transcription regulation</keyword>
<dbReference type="PROSITE" id="PS50811">
    <property type="entry name" value="WRKY"/>
    <property type="match status" value="1"/>
</dbReference>
<dbReference type="GO" id="GO:0000976">
    <property type="term" value="F:transcription cis-regulatory region binding"/>
    <property type="evidence" value="ECO:0007669"/>
    <property type="project" value="TreeGrafter"/>
</dbReference>
<dbReference type="GO" id="GO:0003700">
    <property type="term" value="F:DNA-binding transcription factor activity"/>
    <property type="evidence" value="ECO:0007669"/>
    <property type="project" value="InterPro"/>
</dbReference>
<evidence type="ECO:0000256" key="1">
    <source>
        <dbReference type="ARBA" id="ARBA00004123"/>
    </source>
</evidence>
<evidence type="ECO:0000256" key="6">
    <source>
        <dbReference type="SAM" id="MobiDB-lite"/>
    </source>
</evidence>
<feature type="domain" description="WRKY" evidence="7">
    <location>
        <begin position="27"/>
        <end position="90"/>
    </location>
</feature>
<keyword evidence="5" id="KW-0539">Nucleus</keyword>
<keyword evidence="9" id="KW-1185">Reference proteome</keyword>
<comment type="subcellular location">
    <subcellularLocation>
        <location evidence="1">Nucleus</location>
    </subcellularLocation>
</comment>
<feature type="non-terminal residue" evidence="8">
    <location>
        <position position="1"/>
    </location>
</feature>
<evidence type="ECO:0000313" key="9">
    <source>
        <dbReference type="Proteomes" id="UP000824469"/>
    </source>
</evidence>
<dbReference type="InterPro" id="IPR036576">
    <property type="entry name" value="WRKY_dom_sf"/>
</dbReference>
<dbReference type="PANTHER" id="PTHR32096:SF146">
    <property type="entry name" value="WRKY TRANSCRIPTION FACTOR 19-RELATED"/>
    <property type="match status" value="1"/>
</dbReference>
<dbReference type="InterPro" id="IPR003657">
    <property type="entry name" value="WRKY_dom"/>
</dbReference>
<organism evidence="8 9">
    <name type="scientific">Taxus chinensis</name>
    <name type="common">Chinese yew</name>
    <name type="synonym">Taxus wallichiana var. chinensis</name>
    <dbReference type="NCBI Taxonomy" id="29808"/>
    <lineage>
        <taxon>Eukaryota</taxon>
        <taxon>Viridiplantae</taxon>
        <taxon>Streptophyta</taxon>
        <taxon>Embryophyta</taxon>
        <taxon>Tracheophyta</taxon>
        <taxon>Spermatophyta</taxon>
        <taxon>Pinopsida</taxon>
        <taxon>Pinidae</taxon>
        <taxon>Conifers II</taxon>
        <taxon>Cupressales</taxon>
        <taxon>Taxaceae</taxon>
        <taxon>Taxus</taxon>
    </lineage>
</organism>
<dbReference type="EMBL" id="JAHRHJ020000007">
    <property type="protein sequence ID" value="KAH9308811.1"/>
    <property type="molecule type" value="Genomic_DNA"/>
</dbReference>
<feature type="non-terminal residue" evidence="8">
    <location>
        <position position="238"/>
    </location>
</feature>
<dbReference type="InterPro" id="IPR044810">
    <property type="entry name" value="WRKY_plant"/>
</dbReference>
<keyword evidence="3" id="KW-0238">DNA-binding</keyword>
<dbReference type="SUPFAM" id="SSF118290">
    <property type="entry name" value="WRKY DNA-binding domain"/>
    <property type="match status" value="1"/>
</dbReference>
<evidence type="ECO:0000256" key="2">
    <source>
        <dbReference type="ARBA" id="ARBA00023015"/>
    </source>
</evidence>
<protein>
    <recommendedName>
        <fullName evidence="7">WRKY domain-containing protein</fullName>
    </recommendedName>
</protein>
<evidence type="ECO:0000313" key="8">
    <source>
        <dbReference type="EMBL" id="KAH9308811.1"/>
    </source>
</evidence>
<accession>A0AA38KUC8</accession>